<dbReference type="GO" id="GO:0016887">
    <property type="term" value="F:ATP hydrolysis activity"/>
    <property type="evidence" value="ECO:0007669"/>
    <property type="project" value="InterPro"/>
</dbReference>
<reference evidence="5" key="1">
    <citation type="journal article" date="2020" name="ISME J.">
        <title>Gammaproteobacteria mediating utilization of methyl-, sulfur- and petroleum organic compounds in deep ocean hydrothermal plumes.</title>
        <authorList>
            <person name="Zhou Z."/>
            <person name="Liu Y."/>
            <person name="Pan J."/>
            <person name="Cron B.R."/>
            <person name="Toner B.M."/>
            <person name="Anantharaman K."/>
            <person name="Breier J.A."/>
            <person name="Dick G.J."/>
            <person name="Li M."/>
        </authorList>
    </citation>
    <scope>NUCLEOTIDE SEQUENCE</scope>
    <source>
        <strain evidence="5">SZUA-1515</strain>
    </source>
</reference>
<dbReference type="Gene3D" id="3.40.50.300">
    <property type="entry name" value="P-loop containing nucleotide triphosphate hydrolases"/>
    <property type="match status" value="1"/>
</dbReference>
<dbReference type="Pfam" id="PF00005">
    <property type="entry name" value="ABC_tran"/>
    <property type="match status" value="1"/>
</dbReference>
<comment type="caution">
    <text evidence="5">The sequence shown here is derived from an EMBL/GenBank/DDBJ whole genome shotgun (WGS) entry which is preliminary data.</text>
</comment>
<keyword evidence="2" id="KW-0547">Nucleotide-binding</keyword>
<dbReference type="PROSITE" id="PS50893">
    <property type="entry name" value="ABC_TRANSPORTER_2"/>
    <property type="match status" value="1"/>
</dbReference>
<evidence type="ECO:0000259" key="4">
    <source>
        <dbReference type="PROSITE" id="PS50893"/>
    </source>
</evidence>
<dbReference type="GO" id="GO:0015833">
    <property type="term" value="P:peptide transport"/>
    <property type="evidence" value="ECO:0007669"/>
    <property type="project" value="InterPro"/>
</dbReference>
<evidence type="ECO:0000256" key="1">
    <source>
        <dbReference type="ARBA" id="ARBA00022448"/>
    </source>
</evidence>
<dbReference type="Proteomes" id="UP000608579">
    <property type="component" value="Unassembled WGS sequence"/>
</dbReference>
<dbReference type="GO" id="GO:0055085">
    <property type="term" value="P:transmembrane transport"/>
    <property type="evidence" value="ECO:0007669"/>
    <property type="project" value="UniProtKB-ARBA"/>
</dbReference>
<evidence type="ECO:0000313" key="5">
    <source>
        <dbReference type="EMBL" id="HIQ29204.1"/>
    </source>
</evidence>
<keyword evidence="3 5" id="KW-0067">ATP-binding</keyword>
<dbReference type="AlphaFoldDB" id="A0A833E9I9"/>
<feature type="domain" description="ABC transporter" evidence="4">
    <location>
        <begin position="7"/>
        <end position="253"/>
    </location>
</feature>
<dbReference type="PANTHER" id="PTHR43776:SF8">
    <property type="entry name" value="ABC TRANSPORTER, ATP-BINDING PROTEIN"/>
    <property type="match status" value="1"/>
</dbReference>
<dbReference type="InterPro" id="IPR027417">
    <property type="entry name" value="P-loop_NTPase"/>
</dbReference>
<organism evidence="5 6">
    <name type="scientific">Caldiarchaeum subterraneum</name>
    <dbReference type="NCBI Taxonomy" id="311458"/>
    <lineage>
        <taxon>Archaea</taxon>
        <taxon>Nitrososphaerota</taxon>
        <taxon>Candidatus Caldarchaeales</taxon>
        <taxon>Candidatus Caldarchaeaceae</taxon>
        <taxon>Candidatus Caldarchaeum</taxon>
    </lineage>
</organism>
<dbReference type="PANTHER" id="PTHR43776">
    <property type="entry name" value="TRANSPORT ATP-BINDING PROTEIN"/>
    <property type="match status" value="1"/>
</dbReference>
<keyword evidence="1" id="KW-0813">Transport</keyword>
<evidence type="ECO:0000256" key="3">
    <source>
        <dbReference type="ARBA" id="ARBA00022840"/>
    </source>
</evidence>
<evidence type="ECO:0000313" key="6">
    <source>
        <dbReference type="Proteomes" id="UP000608579"/>
    </source>
</evidence>
<gene>
    <name evidence="5" type="ORF">EYH45_01420</name>
</gene>
<evidence type="ECO:0000256" key="2">
    <source>
        <dbReference type="ARBA" id="ARBA00022741"/>
    </source>
</evidence>
<accession>A0A833E9I9</accession>
<dbReference type="CDD" id="cd03257">
    <property type="entry name" value="ABC_NikE_OppD_transporters"/>
    <property type="match status" value="1"/>
</dbReference>
<sequence>MEKIVELRNVSMFFRSRSGLLKSIVVKAVDGVSLYVGKAETLALVGESGSGKTTVAKLSLRLLKPTGGRIIFEGVDITYTPEKELRWFRRKAQAVFQDPYSSINPYMTIRQIVEEPLILHKVEGDKVGIVEEALEAVRLIPAEEYLDKYPHMHSGGQRQRVGIARALVLKPIYIAADEPVSMIDASSRAEILYLLRELQEKRGISFLYITHDMATARHFSDRIAVMHLGKIVEIAESNDIVNNPLHPYTQALIEAVPDPNPANRFRERKTVSGEPLNPANPPEGCRFHPRCPYVMDICRLNDPELKEIKKGHYVACHLY</sequence>
<dbReference type="SMART" id="SM00382">
    <property type="entry name" value="AAA"/>
    <property type="match status" value="1"/>
</dbReference>
<protein>
    <submittedName>
        <fullName evidence="5">ABC transporter ATP-binding protein</fullName>
    </submittedName>
</protein>
<dbReference type="InterPro" id="IPR003439">
    <property type="entry name" value="ABC_transporter-like_ATP-bd"/>
</dbReference>
<proteinExistence type="predicted"/>
<dbReference type="SUPFAM" id="SSF52540">
    <property type="entry name" value="P-loop containing nucleoside triphosphate hydrolases"/>
    <property type="match status" value="1"/>
</dbReference>
<dbReference type="InterPro" id="IPR003593">
    <property type="entry name" value="AAA+_ATPase"/>
</dbReference>
<dbReference type="InterPro" id="IPR050319">
    <property type="entry name" value="ABC_transp_ATP-bind"/>
</dbReference>
<name>A0A833E9I9_CALS0</name>
<dbReference type="InterPro" id="IPR013563">
    <property type="entry name" value="Oligopep_ABC_C"/>
</dbReference>
<dbReference type="GO" id="GO:0005524">
    <property type="term" value="F:ATP binding"/>
    <property type="evidence" value="ECO:0007669"/>
    <property type="project" value="UniProtKB-KW"/>
</dbReference>
<dbReference type="FunFam" id="3.40.50.300:FF:000016">
    <property type="entry name" value="Oligopeptide ABC transporter ATP-binding component"/>
    <property type="match status" value="1"/>
</dbReference>
<dbReference type="Pfam" id="PF08352">
    <property type="entry name" value="oligo_HPY"/>
    <property type="match status" value="1"/>
</dbReference>
<dbReference type="EMBL" id="DQVM01000028">
    <property type="protein sequence ID" value="HIQ29204.1"/>
    <property type="molecule type" value="Genomic_DNA"/>
</dbReference>
<dbReference type="NCBIfam" id="TIGR01727">
    <property type="entry name" value="oligo_HPY"/>
    <property type="match status" value="1"/>
</dbReference>